<comment type="caution">
    <text evidence="1">The sequence shown here is derived from an EMBL/GenBank/DDBJ whole genome shotgun (WGS) entry which is preliminary data.</text>
</comment>
<protein>
    <submittedName>
        <fullName evidence="1">28204_t:CDS:1</fullName>
    </submittedName>
</protein>
<proteinExistence type="predicted"/>
<evidence type="ECO:0000313" key="1">
    <source>
        <dbReference type="EMBL" id="CAG8491169.1"/>
    </source>
</evidence>
<organism evidence="1 2">
    <name type="scientific">Racocetra persica</name>
    <dbReference type="NCBI Taxonomy" id="160502"/>
    <lineage>
        <taxon>Eukaryota</taxon>
        <taxon>Fungi</taxon>
        <taxon>Fungi incertae sedis</taxon>
        <taxon>Mucoromycota</taxon>
        <taxon>Glomeromycotina</taxon>
        <taxon>Glomeromycetes</taxon>
        <taxon>Diversisporales</taxon>
        <taxon>Gigasporaceae</taxon>
        <taxon>Racocetra</taxon>
    </lineage>
</organism>
<evidence type="ECO:0000313" key="2">
    <source>
        <dbReference type="Proteomes" id="UP000789920"/>
    </source>
</evidence>
<accession>A0ACA9KUI5</accession>
<keyword evidence="2" id="KW-1185">Reference proteome</keyword>
<dbReference type="Proteomes" id="UP000789920">
    <property type="component" value="Unassembled WGS sequence"/>
</dbReference>
<name>A0ACA9KUI5_9GLOM</name>
<reference evidence="1" key="1">
    <citation type="submission" date="2021-06" db="EMBL/GenBank/DDBJ databases">
        <authorList>
            <person name="Kallberg Y."/>
            <person name="Tangrot J."/>
            <person name="Rosling A."/>
        </authorList>
    </citation>
    <scope>NUCLEOTIDE SEQUENCE</scope>
    <source>
        <strain evidence="1">MA461A</strain>
    </source>
</reference>
<sequence length="124" mass="14637">MIQIGLDAGYLAIQKFNNFIKNFIIKYTPKHLANNLENSDLDYVNESSSQNYSNVENIDPSLIQNPIIHPKKGTSRKTCFKKFQKLKLKTLERKLTEYQQYYKFGHNKASCEKSYKKYQIPYPF</sequence>
<dbReference type="EMBL" id="CAJVQC010001274">
    <property type="protein sequence ID" value="CAG8491169.1"/>
    <property type="molecule type" value="Genomic_DNA"/>
</dbReference>
<gene>
    <name evidence="1" type="ORF">RPERSI_LOCUS1393</name>
</gene>